<organism evidence="1 2">
    <name type="scientific">Pedobacter africanus</name>
    <dbReference type="NCBI Taxonomy" id="151894"/>
    <lineage>
        <taxon>Bacteria</taxon>
        <taxon>Pseudomonadati</taxon>
        <taxon>Bacteroidota</taxon>
        <taxon>Sphingobacteriia</taxon>
        <taxon>Sphingobacteriales</taxon>
        <taxon>Sphingobacteriaceae</taxon>
        <taxon>Pedobacter</taxon>
    </lineage>
</organism>
<dbReference type="EMBL" id="JAVDTF010000007">
    <property type="protein sequence ID" value="MDR6786455.1"/>
    <property type="molecule type" value="Genomic_DNA"/>
</dbReference>
<protein>
    <submittedName>
        <fullName evidence="1">Uncharacterized protein</fullName>
    </submittedName>
</protein>
<evidence type="ECO:0000313" key="2">
    <source>
        <dbReference type="Proteomes" id="UP001246858"/>
    </source>
</evidence>
<gene>
    <name evidence="1" type="ORF">J2X78_005050</name>
</gene>
<name>A0ACC6L4V5_9SPHI</name>
<comment type="caution">
    <text evidence="1">The sequence shown here is derived from an EMBL/GenBank/DDBJ whole genome shotgun (WGS) entry which is preliminary data.</text>
</comment>
<evidence type="ECO:0000313" key="1">
    <source>
        <dbReference type="EMBL" id="MDR6786455.1"/>
    </source>
</evidence>
<sequence length="486" mass="54991">MKRKTRVAALLCITALFFIQGCKKFVEVEAPKTSVNSINIYNNDATAIGAITSLYASLGSEYLTGTTEFSSLSCIVGLSADELTLFPGAENSDLYNFYQNSLTSSSNVSYLSATYNKLYLVNESVEGLTKPSDLTPQVKKQLLGEAKFMRAFYYFYLVNIYGEIPLILSTDYSLNTMKGKSSQNEIYNQIIVDLKEAKELLSDLYVKGDGFTPYPNGVAERIRPTKWAAISLLARAYLYMKNYTSAEAESTLVLSNTSLYKLETLDKVYLKNNMEAILQLQPVTLGNNTQDANIFLLPSSGPSPSYPVYLSEELINKFSSNDERKNMWIRNVTIDDNTYFYPFKYKVPATNITNNIVTEYPTVMRLAEQFLIRAEARAQLNNLFGAISDVDEIRRRAGLELINDIDPLIEKAALVNEITKQRQLELFTEWGHRWFDLKRRKLVDEVMSIVTPKKGNTSGWKSYQEYFPIPISILNRAPNLTPTDGY</sequence>
<accession>A0ACC6L4V5</accession>
<keyword evidence="2" id="KW-1185">Reference proteome</keyword>
<proteinExistence type="predicted"/>
<reference evidence="1" key="1">
    <citation type="submission" date="2023-07" db="EMBL/GenBank/DDBJ databases">
        <title>Sorghum-associated microbial communities from plants grown in Nebraska, USA.</title>
        <authorList>
            <person name="Schachtman D."/>
        </authorList>
    </citation>
    <scope>NUCLEOTIDE SEQUENCE</scope>
    <source>
        <strain evidence="1">2697</strain>
    </source>
</reference>
<dbReference type="Proteomes" id="UP001246858">
    <property type="component" value="Unassembled WGS sequence"/>
</dbReference>